<dbReference type="EMBL" id="BNAR01000009">
    <property type="protein sequence ID" value="GHH49291.1"/>
    <property type="molecule type" value="Genomic_DNA"/>
</dbReference>
<dbReference type="SUPFAM" id="SSF56349">
    <property type="entry name" value="DNA breaking-rejoining enzymes"/>
    <property type="match status" value="1"/>
</dbReference>
<dbReference type="Pfam" id="PF14659">
    <property type="entry name" value="Phage_int_SAM_3"/>
    <property type="match status" value="1"/>
</dbReference>
<evidence type="ECO:0000259" key="4">
    <source>
        <dbReference type="PROSITE" id="PS51898"/>
    </source>
</evidence>
<keyword evidence="3" id="KW-0233">DNA recombination</keyword>
<evidence type="ECO:0000256" key="1">
    <source>
        <dbReference type="ARBA" id="ARBA00022908"/>
    </source>
</evidence>
<dbReference type="Pfam" id="PF00589">
    <property type="entry name" value="Phage_integrase"/>
    <property type="match status" value="1"/>
</dbReference>
<gene>
    <name evidence="5" type="ORF">GCM10017774_56450</name>
</gene>
<evidence type="ECO:0000313" key="5">
    <source>
        <dbReference type="EMBL" id="GHH49291.1"/>
    </source>
</evidence>
<keyword evidence="2" id="KW-0238">DNA-binding</keyword>
<keyword evidence="1" id="KW-0229">DNA integration</keyword>
<accession>A0ABQ3MKC2</accession>
<dbReference type="PROSITE" id="PS51898">
    <property type="entry name" value="TYR_RECOMBINASE"/>
    <property type="match status" value="1"/>
</dbReference>
<proteinExistence type="predicted"/>
<keyword evidence="6" id="KW-1185">Reference proteome</keyword>
<name>A0ABQ3MKC2_9PSEU</name>
<dbReference type="Gene3D" id="1.10.150.130">
    <property type="match status" value="1"/>
</dbReference>
<dbReference type="InterPro" id="IPR013762">
    <property type="entry name" value="Integrase-like_cat_sf"/>
</dbReference>
<dbReference type="Proteomes" id="UP000605568">
    <property type="component" value="Unassembled WGS sequence"/>
</dbReference>
<dbReference type="PANTHER" id="PTHR30349:SF91">
    <property type="entry name" value="INTA PROTEIN"/>
    <property type="match status" value="1"/>
</dbReference>
<sequence length="436" mass="49996">MPRTKNTRQANNTSSVYLGADEYWHGRVTVGTKDDGTPDRRHIMRRDETECREAVRQLENQRDGGQIQKAGVKRWRVSEWLTHWVENIAAPSVRFKTLEGYKTAVYNHLIPALGNNWMRKVEPEFFERLYADMRAKGLKPGTVHQVHRTARTAWREGRRRKVVMENIFDIVKAPRLDEEEVEPFEPDEVQALMAAALARPRNGVRFVLALALGTRKGETIGFRWSRLNKRTKVLAVKKQRQRQTYKHGCSDPVACVATRHKTEPCKTSCKKHKKCPVPCPPGCTGHARYCPKRIGGIVEVDVKSKKGRRALPLPDQLFDLLIAHEEVQAKEREAAGSEWQGDDWMFTQPNGKPIDPRADHDDWKALLAEADVRDARLHDARHTAATVLLLLNVPQRVVQEFMGWTNAKVAERYMHVTESMRQDVAGRLNGFLWTPE</sequence>
<organism evidence="5 6">
    <name type="scientific">Lentzea cavernae</name>
    <dbReference type="NCBI Taxonomy" id="2020703"/>
    <lineage>
        <taxon>Bacteria</taxon>
        <taxon>Bacillati</taxon>
        <taxon>Actinomycetota</taxon>
        <taxon>Actinomycetes</taxon>
        <taxon>Pseudonocardiales</taxon>
        <taxon>Pseudonocardiaceae</taxon>
        <taxon>Lentzea</taxon>
    </lineage>
</organism>
<comment type="caution">
    <text evidence="5">The sequence shown here is derived from an EMBL/GenBank/DDBJ whole genome shotgun (WGS) entry which is preliminary data.</text>
</comment>
<evidence type="ECO:0000256" key="2">
    <source>
        <dbReference type="ARBA" id="ARBA00023125"/>
    </source>
</evidence>
<dbReference type="RefSeq" id="WP_229905123.1">
    <property type="nucleotide sequence ID" value="NZ_BNAR01000009.1"/>
</dbReference>
<reference evidence="6" key="1">
    <citation type="journal article" date="2019" name="Int. J. Syst. Evol. Microbiol.">
        <title>The Global Catalogue of Microorganisms (GCM) 10K type strain sequencing project: providing services to taxonomists for standard genome sequencing and annotation.</title>
        <authorList>
            <consortium name="The Broad Institute Genomics Platform"/>
            <consortium name="The Broad Institute Genome Sequencing Center for Infectious Disease"/>
            <person name="Wu L."/>
            <person name="Ma J."/>
        </authorList>
    </citation>
    <scope>NUCLEOTIDE SEQUENCE [LARGE SCALE GENOMIC DNA]</scope>
    <source>
        <strain evidence="6">CGMCC 4.7367</strain>
    </source>
</reference>
<dbReference type="PANTHER" id="PTHR30349">
    <property type="entry name" value="PHAGE INTEGRASE-RELATED"/>
    <property type="match status" value="1"/>
</dbReference>
<dbReference type="InterPro" id="IPR011010">
    <property type="entry name" value="DNA_brk_join_enz"/>
</dbReference>
<protein>
    <submittedName>
        <fullName evidence="5">Site-specific integrase</fullName>
    </submittedName>
</protein>
<evidence type="ECO:0000256" key="3">
    <source>
        <dbReference type="ARBA" id="ARBA00023172"/>
    </source>
</evidence>
<dbReference type="InterPro" id="IPR010998">
    <property type="entry name" value="Integrase_recombinase_N"/>
</dbReference>
<dbReference type="InterPro" id="IPR004107">
    <property type="entry name" value="Integrase_SAM-like_N"/>
</dbReference>
<feature type="domain" description="Tyr recombinase" evidence="4">
    <location>
        <begin position="179"/>
        <end position="426"/>
    </location>
</feature>
<evidence type="ECO:0000313" key="6">
    <source>
        <dbReference type="Proteomes" id="UP000605568"/>
    </source>
</evidence>
<dbReference type="InterPro" id="IPR050090">
    <property type="entry name" value="Tyrosine_recombinase_XerCD"/>
</dbReference>
<dbReference type="InterPro" id="IPR002104">
    <property type="entry name" value="Integrase_catalytic"/>
</dbReference>
<dbReference type="Gene3D" id="1.10.443.10">
    <property type="entry name" value="Intergrase catalytic core"/>
    <property type="match status" value="1"/>
</dbReference>